<dbReference type="InterPro" id="IPR039418">
    <property type="entry name" value="LexA-like"/>
</dbReference>
<accession>A0ABU5E7L4</accession>
<name>A0ABU5E7L4_9PROT</name>
<dbReference type="RefSeq" id="WP_320507308.1">
    <property type="nucleotide sequence ID" value="NZ_JAXCLW010000001.1"/>
</dbReference>
<dbReference type="PROSITE" id="PS50943">
    <property type="entry name" value="HTH_CROC1"/>
    <property type="match status" value="1"/>
</dbReference>
<gene>
    <name evidence="6" type="ORF">SMD27_05485</name>
</gene>
<dbReference type="Pfam" id="PF13443">
    <property type="entry name" value="HTH_26"/>
    <property type="match status" value="1"/>
</dbReference>
<dbReference type="CDD" id="cd06529">
    <property type="entry name" value="S24_LexA-like"/>
    <property type="match status" value="1"/>
</dbReference>
<keyword evidence="2" id="KW-0238">DNA-binding</keyword>
<evidence type="ECO:0000256" key="4">
    <source>
        <dbReference type="SAM" id="MobiDB-lite"/>
    </source>
</evidence>
<sequence length="274" mass="30459">MHDANNSLNFANSSSHSLNFAIAEFREEPEYRDQHIDFADFSGDEMPKGNPDQLIAERRRLALRKFMQARKLTINGWAEKAGVSESGIRSFLKGKSQSLGTRVLERLAKAEHTTVAVLLGDGEPAEVQPPESRLRHRAGSRGQDIREVEVRAGMGPGQLPEQVEHPKDVWTAPQGFFGRSSDLLILEVDGDSMLPVLEPADRVVVNTADRIPSPAGIFAVFDGHGIMVKHVSTVAQSNPMRIHIRSSNPIYPPEEWLVEEDTIIGRVKGLIRRF</sequence>
<dbReference type="SUPFAM" id="SSF51306">
    <property type="entry name" value="LexA/Signal peptidase"/>
    <property type="match status" value="1"/>
</dbReference>
<feature type="region of interest" description="Disordered" evidence="4">
    <location>
        <begin position="123"/>
        <end position="142"/>
    </location>
</feature>
<comment type="caution">
    <text evidence="6">The sequence shown here is derived from an EMBL/GenBank/DDBJ whole genome shotgun (WGS) entry which is preliminary data.</text>
</comment>
<dbReference type="InterPro" id="IPR010982">
    <property type="entry name" value="Lambda_DNA-bd_dom_sf"/>
</dbReference>
<evidence type="ECO:0000256" key="1">
    <source>
        <dbReference type="ARBA" id="ARBA00023015"/>
    </source>
</evidence>
<keyword evidence="1" id="KW-0805">Transcription regulation</keyword>
<dbReference type="Gene3D" id="2.10.109.10">
    <property type="entry name" value="Umud Fragment, subunit A"/>
    <property type="match status" value="1"/>
</dbReference>
<dbReference type="InterPro" id="IPR015927">
    <property type="entry name" value="Peptidase_S24_S26A/B/C"/>
</dbReference>
<dbReference type="EMBL" id="JAXCLW010000001">
    <property type="protein sequence ID" value="MDY0882283.1"/>
    <property type="molecule type" value="Genomic_DNA"/>
</dbReference>
<dbReference type="SUPFAM" id="SSF47413">
    <property type="entry name" value="lambda repressor-like DNA-binding domains"/>
    <property type="match status" value="1"/>
</dbReference>
<dbReference type="PANTHER" id="PTHR40661">
    <property type="match status" value="1"/>
</dbReference>
<feature type="domain" description="HTH cro/C1-type" evidence="5">
    <location>
        <begin position="63"/>
        <end position="118"/>
    </location>
</feature>
<dbReference type="Gene3D" id="1.10.260.40">
    <property type="entry name" value="lambda repressor-like DNA-binding domains"/>
    <property type="match status" value="1"/>
</dbReference>
<dbReference type="Pfam" id="PF00717">
    <property type="entry name" value="Peptidase_S24"/>
    <property type="match status" value="1"/>
</dbReference>
<keyword evidence="7" id="KW-1185">Reference proteome</keyword>
<dbReference type="InterPro" id="IPR036286">
    <property type="entry name" value="LexA/Signal_pep-like_sf"/>
</dbReference>
<evidence type="ECO:0000256" key="3">
    <source>
        <dbReference type="ARBA" id="ARBA00023163"/>
    </source>
</evidence>
<evidence type="ECO:0000313" key="7">
    <source>
        <dbReference type="Proteomes" id="UP001279642"/>
    </source>
</evidence>
<dbReference type="SMART" id="SM00530">
    <property type="entry name" value="HTH_XRE"/>
    <property type="match status" value="1"/>
</dbReference>
<protein>
    <submittedName>
        <fullName evidence="6">S24 family peptidase</fullName>
    </submittedName>
</protein>
<keyword evidence="3" id="KW-0804">Transcription</keyword>
<reference evidence="6 7" key="1">
    <citation type="journal article" date="2016" name="Antonie Van Leeuwenhoek">
        <title>Dongia soli sp. nov., isolated from soil from Dokdo, Korea.</title>
        <authorList>
            <person name="Kim D.U."/>
            <person name="Lee H."/>
            <person name="Kim H."/>
            <person name="Kim S.G."/>
            <person name="Ka J.O."/>
        </authorList>
    </citation>
    <scope>NUCLEOTIDE SEQUENCE [LARGE SCALE GENOMIC DNA]</scope>
    <source>
        <strain evidence="6 7">D78</strain>
    </source>
</reference>
<dbReference type="PROSITE" id="PS01032">
    <property type="entry name" value="PPM_1"/>
    <property type="match status" value="1"/>
</dbReference>
<dbReference type="PANTHER" id="PTHR40661:SF3">
    <property type="entry name" value="FELS-1 PROPHAGE TRANSCRIPTIONAL REGULATOR"/>
    <property type="match status" value="1"/>
</dbReference>
<dbReference type="Proteomes" id="UP001279642">
    <property type="component" value="Unassembled WGS sequence"/>
</dbReference>
<dbReference type="CDD" id="cd00093">
    <property type="entry name" value="HTH_XRE"/>
    <property type="match status" value="1"/>
</dbReference>
<evidence type="ECO:0000313" key="6">
    <source>
        <dbReference type="EMBL" id="MDY0882283.1"/>
    </source>
</evidence>
<organism evidence="6 7">
    <name type="scientific">Dongia soli</name>
    <dbReference type="NCBI Taxonomy" id="600628"/>
    <lineage>
        <taxon>Bacteria</taxon>
        <taxon>Pseudomonadati</taxon>
        <taxon>Pseudomonadota</taxon>
        <taxon>Alphaproteobacteria</taxon>
        <taxon>Rhodospirillales</taxon>
        <taxon>Dongiaceae</taxon>
        <taxon>Dongia</taxon>
    </lineage>
</organism>
<evidence type="ECO:0000256" key="2">
    <source>
        <dbReference type="ARBA" id="ARBA00023125"/>
    </source>
</evidence>
<dbReference type="InterPro" id="IPR000222">
    <property type="entry name" value="PP2C_BS"/>
</dbReference>
<proteinExistence type="predicted"/>
<dbReference type="InterPro" id="IPR001387">
    <property type="entry name" value="Cro/C1-type_HTH"/>
</dbReference>
<evidence type="ECO:0000259" key="5">
    <source>
        <dbReference type="PROSITE" id="PS50943"/>
    </source>
</evidence>